<feature type="domain" description="Regulatory protein YycH" evidence="2">
    <location>
        <begin position="4"/>
        <end position="435"/>
    </location>
</feature>
<dbReference type="STRING" id="152268.A6K24_10870"/>
<dbReference type="OrthoDB" id="2382185at2"/>
<dbReference type="Gene3D" id="3.10.450.310">
    <property type="match status" value="1"/>
</dbReference>
<evidence type="ECO:0000313" key="3">
    <source>
        <dbReference type="EMBL" id="OAS83118.1"/>
    </source>
</evidence>
<dbReference type="EMBL" id="LWSG01000043">
    <property type="protein sequence ID" value="OAS83118.1"/>
    <property type="molecule type" value="Genomic_DNA"/>
</dbReference>
<keyword evidence="1" id="KW-0472">Membrane</keyword>
<dbReference type="AlphaFoldDB" id="A0A179SP88"/>
<organism evidence="3 4">
    <name type="scientific">Metabacillus litoralis</name>
    <dbReference type="NCBI Taxonomy" id="152268"/>
    <lineage>
        <taxon>Bacteria</taxon>
        <taxon>Bacillati</taxon>
        <taxon>Bacillota</taxon>
        <taxon>Bacilli</taxon>
        <taxon>Bacillales</taxon>
        <taxon>Bacillaceae</taxon>
        <taxon>Metabacillus</taxon>
    </lineage>
</organism>
<evidence type="ECO:0000259" key="2">
    <source>
        <dbReference type="Pfam" id="PF07435"/>
    </source>
</evidence>
<dbReference type="InterPro" id="IPR009996">
    <property type="entry name" value="YycH"/>
</dbReference>
<dbReference type="Pfam" id="PF07435">
    <property type="entry name" value="YycH"/>
    <property type="match status" value="1"/>
</dbReference>
<dbReference type="Proteomes" id="UP000078534">
    <property type="component" value="Unassembled WGS sequence"/>
</dbReference>
<keyword evidence="4" id="KW-1185">Reference proteome</keyword>
<proteinExistence type="predicted"/>
<gene>
    <name evidence="3" type="ORF">A6K24_10870</name>
</gene>
<dbReference type="RefSeq" id="WP_066338703.1">
    <property type="nucleotide sequence ID" value="NZ_LWSG01000043.1"/>
</dbReference>
<keyword evidence="1" id="KW-1133">Transmembrane helix</keyword>
<evidence type="ECO:0000256" key="1">
    <source>
        <dbReference type="SAM" id="Phobius"/>
    </source>
</evidence>
<name>A0A179SP88_9BACI</name>
<reference evidence="4" key="1">
    <citation type="submission" date="2016-04" db="EMBL/GenBank/DDBJ databases">
        <authorList>
            <person name="Lyu Z."/>
            <person name="Lyu W."/>
        </authorList>
    </citation>
    <scope>NUCLEOTIDE SEQUENCE [LARGE SCALE GENOMIC DNA]</scope>
    <source>
        <strain evidence="4">C44</strain>
    </source>
</reference>
<evidence type="ECO:0000313" key="4">
    <source>
        <dbReference type="Proteomes" id="UP000078534"/>
    </source>
</evidence>
<protein>
    <recommendedName>
        <fullName evidence="2">Regulatory protein YycH domain-containing protein</fullName>
    </recommendedName>
</protein>
<dbReference type="InterPro" id="IPR042274">
    <property type="entry name" value="YycH/YycI_2"/>
</dbReference>
<feature type="transmembrane region" description="Helical" evidence="1">
    <location>
        <begin position="9"/>
        <end position="26"/>
    </location>
</feature>
<accession>A0A179SP88</accession>
<dbReference type="CDD" id="cd15787">
    <property type="entry name" value="YycH_N"/>
    <property type="match status" value="1"/>
</dbReference>
<sequence length="449" mass="52243">MNKESIKSAALIALIVISLFFTWNIWSLQPSYDNFQNNGFYESVPISEVTMDFYEVIKPQQLFFHAAENHYSSINDTSSMLSLWNEMQDWEYSNERNQSTTYTKEKLQSLIHGNGEAKLELRFYDEIPMATFQSMVDWEKDINQTIEFDRILLNVENDSEVQKVYFVSYDKMKVVETTVNQSKASHFVGELYNKREEFQPYFSYETGQGNEIMLPENQVELESYQYFTEEIEGEKFKEALFVNPQIVKQDVSISKNRYTDGTRELNIYPTTHMVKYVNPTLKDTNPVEANFLIEQSIKFLNDHGGWTDNYVLFDIQESDQEVKFIMSIHSIPVIRSMENQYGPTMISQRWGQNEIAIYERPLYELIMSPLSSNSLTLMSGRKVEEIINKNQQLDKTQINNIFIAYELGGSDSQQTVKVAPVWCIEMMNGTLIKMTEVVEQPGGDENGLE</sequence>
<keyword evidence="1" id="KW-0812">Transmembrane</keyword>
<dbReference type="Gene3D" id="3.30.310.160">
    <property type="entry name" value="YycH protein, domain 2"/>
    <property type="match status" value="1"/>
</dbReference>
<comment type="caution">
    <text evidence="3">The sequence shown here is derived from an EMBL/GenBank/DDBJ whole genome shotgun (WGS) entry which is preliminary data.</text>
</comment>